<protein>
    <submittedName>
        <fullName evidence="2">Uncharacterized protein</fullName>
    </submittedName>
</protein>
<sequence>MALAPPAPPTPLSHRSRRKHGGEVQAIMKVSIGQIRSRGHCGGEQLVDLAPPPLSVASLISENGAVRPPYLLSS</sequence>
<feature type="compositionally biased region" description="Pro residues" evidence="1">
    <location>
        <begin position="1"/>
        <end position="11"/>
    </location>
</feature>
<gene>
    <name evidence="2" type="ORF">SORBI_3001G068200</name>
</gene>
<keyword evidence="3" id="KW-1185">Reference proteome</keyword>
<accession>A0A1B6QHQ9</accession>
<dbReference type="Proteomes" id="UP000000768">
    <property type="component" value="Chromosome 1"/>
</dbReference>
<dbReference type="AlphaFoldDB" id="A0A1B6QHQ9"/>
<evidence type="ECO:0000256" key="1">
    <source>
        <dbReference type="SAM" id="MobiDB-lite"/>
    </source>
</evidence>
<organism evidence="2 3">
    <name type="scientific">Sorghum bicolor</name>
    <name type="common">Sorghum</name>
    <name type="synonym">Sorghum vulgare</name>
    <dbReference type="NCBI Taxonomy" id="4558"/>
    <lineage>
        <taxon>Eukaryota</taxon>
        <taxon>Viridiplantae</taxon>
        <taxon>Streptophyta</taxon>
        <taxon>Embryophyta</taxon>
        <taxon>Tracheophyta</taxon>
        <taxon>Spermatophyta</taxon>
        <taxon>Magnoliopsida</taxon>
        <taxon>Liliopsida</taxon>
        <taxon>Poales</taxon>
        <taxon>Poaceae</taxon>
        <taxon>PACMAD clade</taxon>
        <taxon>Panicoideae</taxon>
        <taxon>Andropogonodae</taxon>
        <taxon>Andropogoneae</taxon>
        <taxon>Sorghinae</taxon>
        <taxon>Sorghum</taxon>
    </lineage>
</organism>
<reference evidence="3" key="2">
    <citation type="journal article" date="2018" name="Plant J.">
        <title>The Sorghum bicolor reference genome: improved assembly, gene annotations, a transcriptome atlas, and signatures of genome organization.</title>
        <authorList>
            <person name="McCormick R.F."/>
            <person name="Truong S.K."/>
            <person name="Sreedasyam A."/>
            <person name="Jenkins J."/>
            <person name="Shu S."/>
            <person name="Sims D."/>
            <person name="Kennedy M."/>
            <person name="Amirebrahimi M."/>
            <person name="Weers B.D."/>
            <person name="McKinley B."/>
            <person name="Mattison A."/>
            <person name="Morishige D.T."/>
            <person name="Grimwood J."/>
            <person name="Schmutz J."/>
            <person name="Mullet J.E."/>
        </authorList>
    </citation>
    <scope>NUCLEOTIDE SEQUENCE [LARGE SCALE GENOMIC DNA]</scope>
    <source>
        <strain evidence="3">cv. BTx623</strain>
    </source>
</reference>
<reference evidence="2 3" key="1">
    <citation type="journal article" date="2009" name="Nature">
        <title>The Sorghum bicolor genome and the diversification of grasses.</title>
        <authorList>
            <person name="Paterson A.H."/>
            <person name="Bowers J.E."/>
            <person name="Bruggmann R."/>
            <person name="Dubchak I."/>
            <person name="Grimwood J."/>
            <person name="Gundlach H."/>
            <person name="Haberer G."/>
            <person name="Hellsten U."/>
            <person name="Mitros T."/>
            <person name="Poliakov A."/>
            <person name="Schmutz J."/>
            <person name="Spannagl M."/>
            <person name="Tang H."/>
            <person name="Wang X."/>
            <person name="Wicker T."/>
            <person name="Bharti A.K."/>
            <person name="Chapman J."/>
            <person name="Feltus F.A."/>
            <person name="Gowik U."/>
            <person name="Grigoriev I.V."/>
            <person name="Lyons E."/>
            <person name="Maher C.A."/>
            <person name="Martis M."/>
            <person name="Narechania A."/>
            <person name="Otillar R.P."/>
            <person name="Penning B.W."/>
            <person name="Salamov A.A."/>
            <person name="Wang Y."/>
            <person name="Zhang L."/>
            <person name="Carpita N.C."/>
            <person name="Freeling M."/>
            <person name="Gingle A.R."/>
            <person name="Hash C.T."/>
            <person name="Keller B."/>
            <person name="Klein P."/>
            <person name="Kresovich S."/>
            <person name="McCann M.C."/>
            <person name="Ming R."/>
            <person name="Peterson D.G."/>
            <person name="Mehboob-ur-Rahman"/>
            <person name="Ware D."/>
            <person name="Westhoff P."/>
            <person name="Mayer K.F."/>
            <person name="Messing J."/>
            <person name="Rokhsar D.S."/>
        </authorList>
    </citation>
    <scope>NUCLEOTIDE SEQUENCE [LARGE SCALE GENOMIC DNA]</scope>
    <source>
        <strain evidence="3">cv. BTx623</strain>
    </source>
</reference>
<dbReference type="Gramene" id="KXG37430">
    <property type="protein sequence ID" value="KXG37430"/>
    <property type="gene ID" value="SORBI_3001G068200"/>
</dbReference>
<evidence type="ECO:0000313" key="3">
    <source>
        <dbReference type="Proteomes" id="UP000000768"/>
    </source>
</evidence>
<proteinExistence type="predicted"/>
<evidence type="ECO:0000313" key="2">
    <source>
        <dbReference type="EMBL" id="KXG37430.1"/>
    </source>
</evidence>
<dbReference type="EMBL" id="CM000760">
    <property type="protein sequence ID" value="KXG37430.1"/>
    <property type="molecule type" value="Genomic_DNA"/>
</dbReference>
<name>A0A1B6QHQ9_SORBI</name>
<feature type="region of interest" description="Disordered" evidence="1">
    <location>
        <begin position="1"/>
        <end position="23"/>
    </location>
</feature>
<dbReference type="InParanoid" id="A0A1B6QHQ9"/>